<evidence type="ECO:0008006" key="6">
    <source>
        <dbReference type="Google" id="ProtNLM"/>
    </source>
</evidence>
<organism evidence="4 5">
    <name type="scientific">Esox lucius</name>
    <name type="common">Northern pike</name>
    <dbReference type="NCBI Taxonomy" id="8010"/>
    <lineage>
        <taxon>Eukaryota</taxon>
        <taxon>Metazoa</taxon>
        <taxon>Chordata</taxon>
        <taxon>Craniata</taxon>
        <taxon>Vertebrata</taxon>
        <taxon>Euteleostomi</taxon>
        <taxon>Actinopterygii</taxon>
        <taxon>Neopterygii</taxon>
        <taxon>Teleostei</taxon>
        <taxon>Protacanthopterygii</taxon>
        <taxon>Esociformes</taxon>
        <taxon>Esocidae</taxon>
        <taxon>Esox</taxon>
    </lineage>
</organism>
<keyword evidence="2" id="KW-0677">Repeat</keyword>
<dbReference type="Pfam" id="PF24681">
    <property type="entry name" value="Kelch_KLHDC2_KLHL20_DRC7"/>
    <property type="match status" value="1"/>
</dbReference>
<dbReference type="InterPro" id="IPR006652">
    <property type="entry name" value="Kelch_1"/>
</dbReference>
<name>A0A3P8XGD4_ESOLU</name>
<sequence>MGLYNEQGEAVGDPDTQKVMMPKSCHGGVGVGIRSSTSPRIRSSTSLSRQTSKQRYREDFNDMLFIVGGWTPEDPSCPVEQFCPLENEWKNMASMTHHRGNVAVCSLQGNIYTVGGFDGVSYKSSVERYDPQTNWWSNDVAPLTSPRSRVCVVEMNGYMYALGGYDGMACTNTVERYDPKMNSWTKQAPMLSRRCGAAAAVMDGQLYVIGGSDGVTAMNTVERFNSLDGTWDACPAMSTPRENAGCCAYMGRLFAAGGQDELHLELNTVEKFDPDSLRWTPVKHMRSKRNDMSLMVFNGLLLAVGGCDGITNLKTIEVYNRESNTWSHFGSTRTKHPGGHVVTLTSV</sequence>
<keyword evidence="5" id="KW-1185">Reference proteome</keyword>
<evidence type="ECO:0000256" key="1">
    <source>
        <dbReference type="ARBA" id="ARBA00022441"/>
    </source>
</evidence>
<evidence type="ECO:0000256" key="2">
    <source>
        <dbReference type="ARBA" id="ARBA00022737"/>
    </source>
</evidence>
<dbReference type="Bgee" id="ENSELUG00000000121">
    <property type="expression patterns" value="Expressed in embryo and 4 other cell types or tissues"/>
</dbReference>
<dbReference type="Gene3D" id="2.120.10.80">
    <property type="entry name" value="Kelch-type beta propeller"/>
    <property type="match status" value="1"/>
</dbReference>
<reference evidence="5" key="1">
    <citation type="journal article" date="2014" name="PLoS ONE">
        <title>The genome and linkage map of the northern pike (Esox lucius): conserved synteny revealed between the salmonid sister group and the Neoteleostei.</title>
        <authorList>
            <person name="Rondeau E.B."/>
            <person name="Minkley D.R."/>
            <person name="Leong J.S."/>
            <person name="Messmer A.M."/>
            <person name="Jantzen J.R."/>
            <person name="von Schalburg K.R."/>
            <person name="Lemon C."/>
            <person name="Bird N.H."/>
            <person name="Koop B.F."/>
        </authorList>
    </citation>
    <scope>NUCLEOTIDE SEQUENCE</scope>
</reference>
<dbReference type="SMART" id="SM00612">
    <property type="entry name" value="Kelch"/>
    <property type="match status" value="6"/>
</dbReference>
<dbReference type="PANTHER" id="PTHR24412:SF441">
    <property type="entry name" value="KELCH-LIKE PROTEIN 28"/>
    <property type="match status" value="1"/>
</dbReference>
<evidence type="ECO:0000256" key="3">
    <source>
        <dbReference type="SAM" id="MobiDB-lite"/>
    </source>
</evidence>
<dbReference type="SUPFAM" id="SSF50965">
    <property type="entry name" value="Galactose oxidase, central domain"/>
    <property type="match status" value="1"/>
</dbReference>
<dbReference type="PANTHER" id="PTHR24412">
    <property type="entry name" value="KELCH PROTEIN"/>
    <property type="match status" value="1"/>
</dbReference>
<protein>
    <recommendedName>
        <fullName evidence="6">Kelch-like protein 20</fullName>
    </recommendedName>
</protein>
<dbReference type="InParanoid" id="A0A3P8XGD4"/>
<dbReference type="InterPro" id="IPR011043">
    <property type="entry name" value="Gal_Oxase/kelch_b-propeller"/>
</dbReference>
<dbReference type="GeneTree" id="ENSGT00940000155199"/>
<reference evidence="4" key="3">
    <citation type="submission" date="2025-08" db="UniProtKB">
        <authorList>
            <consortium name="Ensembl"/>
        </authorList>
    </citation>
    <scope>IDENTIFICATION</scope>
</reference>
<dbReference type="AlphaFoldDB" id="A0A3P8XGD4"/>
<dbReference type="STRING" id="8010.ENSELUP00000002152"/>
<evidence type="ECO:0000313" key="5">
    <source>
        <dbReference type="Proteomes" id="UP000265140"/>
    </source>
</evidence>
<accession>A0A3P8XGD4</accession>
<proteinExistence type="predicted"/>
<keyword evidence="1" id="KW-0880">Kelch repeat</keyword>
<dbReference type="GeneID" id="105014069"/>
<dbReference type="PRINTS" id="PR00501">
    <property type="entry name" value="KELCHREPEAT"/>
</dbReference>
<dbReference type="Proteomes" id="UP000265140">
    <property type="component" value="Chromosome 13"/>
</dbReference>
<dbReference type="KEGG" id="els:105014069"/>
<dbReference type="Pfam" id="PF01344">
    <property type="entry name" value="Kelch_1"/>
    <property type="match status" value="2"/>
</dbReference>
<dbReference type="SUPFAM" id="SSF117281">
    <property type="entry name" value="Kelch motif"/>
    <property type="match status" value="1"/>
</dbReference>
<reference evidence="4" key="4">
    <citation type="submission" date="2025-09" db="UniProtKB">
        <authorList>
            <consortium name="Ensembl"/>
        </authorList>
    </citation>
    <scope>IDENTIFICATION</scope>
</reference>
<dbReference type="InterPro" id="IPR015915">
    <property type="entry name" value="Kelch-typ_b-propeller"/>
</dbReference>
<reference evidence="4" key="2">
    <citation type="submission" date="2020-02" db="EMBL/GenBank/DDBJ databases">
        <title>Esox lucius (northern pike) genome, fEsoLuc1, primary haplotype.</title>
        <authorList>
            <person name="Myers G."/>
            <person name="Karagic N."/>
            <person name="Meyer A."/>
            <person name="Pippel M."/>
            <person name="Reichard M."/>
            <person name="Winkler S."/>
            <person name="Tracey A."/>
            <person name="Sims Y."/>
            <person name="Howe K."/>
            <person name="Rhie A."/>
            <person name="Formenti G."/>
            <person name="Durbin R."/>
            <person name="Fedrigo O."/>
            <person name="Jarvis E.D."/>
        </authorList>
    </citation>
    <scope>NUCLEOTIDE SEQUENCE [LARGE SCALE GENOMIC DNA]</scope>
</reference>
<dbReference type="Ensembl" id="ENSELUT00000016199.3">
    <property type="protein sequence ID" value="ENSELUP00000002152.3"/>
    <property type="gene ID" value="ENSELUG00000000121.3"/>
</dbReference>
<feature type="region of interest" description="Disordered" evidence="3">
    <location>
        <begin position="1"/>
        <end position="54"/>
    </location>
</feature>
<feature type="compositionally biased region" description="Low complexity" evidence="3">
    <location>
        <begin position="33"/>
        <end position="49"/>
    </location>
</feature>
<dbReference type="OrthoDB" id="45365at2759"/>
<dbReference type="RefSeq" id="XP_019908019.2">
    <property type="nucleotide sequence ID" value="XM_020052460.2"/>
</dbReference>
<evidence type="ECO:0000313" key="4">
    <source>
        <dbReference type="Ensembl" id="ENSELUP00000002152.3"/>
    </source>
</evidence>
<dbReference type="OMA" id="NSWRHFG"/>